<feature type="non-terminal residue" evidence="5">
    <location>
        <position position="1"/>
    </location>
</feature>
<dbReference type="SUPFAM" id="SSF52540">
    <property type="entry name" value="P-loop containing nucleoside triphosphate hydrolases"/>
    <property type="match status" value="1"/>
</dbReference>
<dbReference type="InterPro" id="IPR027417">
    <property type="entry name" value="P-loop_NTPase"/>
</dbReference>
<dbReference type="PROSITE" id="PS51720">
    <property type="entry name" value="G_AIG1"/>
    <property type="match status" value="1"/>
</dbReference>
<reference evidence="5 6" key="1">
    <citation type="journal article" date="2023" name="Sci. Data">
        <title>Genome assembly of the Korean intertidal mud-creeper Batillaria attramentaria.</title>
        <authorList>
            <person name="Patra A.K."/>
            <person name="Ho P.T."/>
            <person name="Jun S."/>
            <person name="Lee S.J."/>
            <person name="Kim Y."/>
            <person name="Won Y.J."/>
        </authorList>
    </citation>
    <scope>NUCLEOTIDE SEQUENCE [LARGE SCALE GENOMIC DNA]</scope>
    <source>
        <strain evidence="5">Wonlab-2016</strain>
    </source>
</reference>
<proteinExistence type="inferred from homology"/>
<evidence type="ECO:0000256" key="2">
    <source>
        <dbReference type="ARBA" id="ARBA00022741"/>
    </source>
</evidence>
<dbReference type="AlphaFoldDB" id="A0ABD0JFY3"/>
<sequence>NVGGRHVVFNNEGSDGTKSAQVRQLLEIIADVVSRRSGTHFTSILLTSVEETIAKHVFSLMRRLGKDTVLFGSDMTFLKNKDSCVVVQLLSVGQKNDCYTVNNSPDFVCTKCGGGLSPHTAQTSAPDGTSRLEVATGGLRQTERLSSASAATEHQVTPLTLPDDQATVRTKRHSSTTQDETVLKFPDKECRIVMVGKTGTGKSSSGNTILGFDGFKVGDSLESCTQRCEWQKSKRFGVQLTVIDTPGLFDTDRDNSFITTEVARCIDIVSPGLHALLVFVRADARFTHEEADAFEQIRILFGEGILHYTVIVFTHGDRLKPGSVSAFQLTSAMLRRFPHSLNSDVSRRHVVFRNEGPEETRSGQVRQLLEIITEVVSRRFGTHFTSILLTSVEDTVTKHIFSLMRRLGEKTAV</sequence>
<dbReference type="FunFam" id="3.40.50.300:FF:000366">
    <property type="entry name" value="GTPase, IMAP family member 2"/>
    <property type="match status" value="1"/>
</dbReference>
<keyword evidence="3" id="KW-0342">GTP-binding</keyword>
<dbReference type="PANTHER" id="PTHR10903">
    <property type="entry name" value="GTPASE, IMAP FAMILY MEMBER-RELATED"/>
    <property type="match status" value="1"/>
</dbReference>
<name>A0ABD0JFY3_9CAEN</name>
<feature type="non-terminal residue" evidence="5">
    <location>
        <position position="413"/>
    </location>
</feature>
<evidence type="ECO:0000259" key="4">
    <source>
        <dbReference type="PROSITE" id="PS51720"/>
    </source>
</evidence>
<protein>
    <recommendedName>
        <fullName evidence="4">AIG1-type G domain-containing protein</fullName>
    </recommendedName>
</protein>
<evidence type="ECO:0000256" key="1">
    <source>
        <dbReference type="ARBA" id="ARBA00008535"/>
    </source>
</evidence>
<keyword evidence="6" id="KW-1185">Reference proteome</keyword>
<gene>
    <name evidence="5" type="ORF">BaRGS_00034931</name>
</gene>
<evidence type="ECO:0000313" key="5">
    <source>
        <dbReference type="EMBL" id="KAK7473824.1"/>
    </source>
</evidence>
<dbReference type="Pfam" id="PF04548">
    <property type="entry name" value="AIG1"/>
    <property type="match status" value="1"/>
</dbReference>
<keyword evidence="2" id="KW-0547">Nucleotide-binding</keyword>
<dbReference type="InterPro" id="IPR045058">
    <property type="entry name" value="GIMA/IAN/Toc"/>
</dbReference>
<evidence type="ECO:0000313" key="6">
    <source>
        <dbReference type="Proteomes" id="UP001519460"/>
    </source>
</evidence>
<dbReference type="Gene3D" id="3.40.50.300">
    <property type="entry name" value="P-loop containing nucleotide triphosphate hydrolases"/>
    <property type="match status" value="2"/>
</dbReference>
<dbReference type="PANTHER" id="PTHR10903:SF184">
    <property type="entry name" value="GTP-BINDING PROTEIN A"/>
    <property type="match status" value="1"/>
</dbReference>
<comment type="caution">
    <text evidence="5">The sequence shown here is derived from an EMBL/GenBank/DDBJ whole genome shotgun (WGS) entry which is preliminary data.</text>
</comment>
<feature type="domain" description="AIG1-type G" evidence="4">
    <location>
        <begin position="187"/>
        <end position="393"/>
    </location>
</feature>
<evidence type="ECO:0000256" key="3">
    <source>
        <dbReference type="ARBA" id="ARBA00023134"/>
    </source>
</evidence>
<accession>A0ABD0JFY3</accession>
<dbReference type="Proteomes" id="UP001519460">
    <property type="component" value="Unassembled WGS sequence"/>
</dbReference>
<dbReference type="InterPro" id="IPR006703">
    <property type="entry name" value="G_AIG1"/>
</dbReference>
<dbReference type="EMBL" id="JACVVK020000456">
    <property type="protein sequence ID" value="KAK7473824.1"/>
    <property type="molecule type" value="Genomic_DNA"/>
</dbReference>
<dbReference type="GO" id="GO:0005525">
    <property type="term" value="F:GTP binding"/>
    <property type="evidence" value="ECO:0007669"/>
    <property type="project" value="UniProtKB-KW"/>
</dbReference>
<comment type="similarity">
    <text evidence="1">Belongs to the TRAFAC class TrmE-Era-EngA-EngB-Septin-like GTPase superfamily. AIG1/Toc34/Toc159-like paraseptin GTPase family. IAN subfamily.</text>
</comment>
<organism evidence="5 6">
    <name type="scientific">Batillaria attramentaria</name>
    <dbReference type="NCBI Taxonomy" id="370345"/>
    <lineage>
        <taxon>Eukaryota</taxon>
        <taxon>Metazoa</taxon>
        <taxon>Spiralia</taxon>
        <taxon>Lophotrochozoa</taxon>
        <taxon>Mollusca</taxon>
        <taxon>Gastropoda</taxon>
        <taxon>Caenogastropoda</taxon>
        <taxon>Sorbeoconcha</taxon>
        <taxon>Cerithioidea</taxon>
        <taxon>Batillariidae</taxon>
        <taxon>Batillaria</taxon>
    </lineage>
</organism>